<gene>
    <name evidence="9" type="ORF">EB796_012073</name>
</gene>
<dbReference type="EMBL" id="VXIV02001802">
    <property type="protein sequence ID" value="KAF6029609.1"/>
    <property type="molecule type" value="Genomic_DNA"/>
</dbReference>
<feature type="repeat" description="WD" evidence="6">
    <location>
        <begin position="356"/>
        <end position="398"/>
    </location>
</feature>
<evidence type="ECO:0000256" key="1">
    <source>
        <dbReference type="ARBA" id="ARBA00004123"/>
    </source>
</evidence>
<feature type="repeat" description="WD" evidence="6">
    <location>
        <begin position="313"/>
        <end position="354"/>
    </location>
</feature>
<dbReference type="CDD" id="cd00200">
    <property type="entry name" value="WD40"/>
    <property type="match status" value="1"/>
</dbReference>
<dbReference type="PROSITE" id="PS50082">
    <property type="entry name" value="WD_REPEATS_2"/>
    <property type="match status" value="6"/>
</dbReference>
<dbReference type="Pfam" id="PF12894">
    <property type="entry name" value="ANAPC4_WD40"/>
    <property type="match status" value="1"/>
</dbReference>
<feature type="repeat" description="WD" evidence="6">
    <location>
        <begin position="269"/>
        <end position="312"/>
    </location>
</feature>
<sequence>MAAAMMPPTGAPRPLQRPRFEGAPYRPRFQRSPFPPNSRFRPPGYSGQIMDGRAPRPWTEHRPGYTPINNYNQGNKAKKSSHRKTVDYNSTVLKTLQNRLYLRDADESPALLPDTLYLGELTTPSAMRNNPINCVTTKFIRQSTNKVRCPIFCVAWTPEGRRLVTGASSGEFTLWNGLTFNFETILQAHDSSIRSMIWSHDDNWMMTGDHNGFVKYWQSNMNNVKMFQAHKEAIRGLSFCPTDHKFASCSDDGSVRIFDFIRCSEERVLKGHGADVKCVDWHPQKSIIVSGSKDSQQPIKLWDARTGNSLSTIHAHKSTVMSMKWNKNGNWFLTASRDHLLKLFDIRNMKSEFQTFKGHQKEATIVAWHPIYEDFFASGGSDGAVKFWSVGTDKEVGSNDTAHEGFIWSMAWHPLGHILVTGEQVLCFYMTEVSKCSVDICHKRARALFVYVTCKDICSVCMSQSSRCSVDMCQSGRLDEGQVQPESTSCGGRDGRPALAAEPECRLGYFLFLQHEFLVHSAPGYGDRRGATAADKASKDGIPGLDMDGRDMNSEVFLNEKRGRYTYTKKIDQSFAAAWEGKIDPPSRPQGSREGPPGPSLLGDHPGKSDSHQLGRSGPSLLGDPSDSDQWADQDFRTSNNFNGPRSDFRGSGFNGPRNFGSNSMNFNGTGSRHSGPFNGPRPYNGPRGSGPYNGPRGGGPYNGPRGPGPYNGPRNSGPYNGPRRPGPY</sequence>
<dbReference type="PROSITE" id="PS50294">
    <property type="entry name" value="WD_REPEATS_REGION"/>
    <property type="match status" value="4"/>
</dbReference>
<comment type="caution">
    <text evidence="9">The sequence shown here is derived from an EMBL/GenBank/DDBJ whole genome shotgun (WGS) entry which is preliminary data.</text>
</comment>
<dbReference type="Gene3D" id="2.130.10.10">
    <property type="entry name" value="YVTN repeat-like/Quinoprotein amine dehydrogenase"/>
    <property type="match status" value="2"/>
</dbReference>
<dbReference type="Pfam" id="PF00400">
    <property type="entry name" value="WD40"/>
    <property type="match status" value="4"/>
</dbReference>
<evidence type="ECO:0000256" key="6">
    <source>
        <dbReference type="PROSITE-ProRule" id="PRU00221"/>
    </source>
</evidence>
<evidence type="ECO:0000256" key="7">
    <source>
        <dbReference type="SAM" id="MobiDB-lite"/>
    </source>
</evidence>
<evidence type="ECO:0000256" key="2">
    <source>
        <dbReference type="ARBA" id="ARBA00022574"/>
    </source>
</evidence>
<keyword evidence="2 6" id="KW-0853">WD repeat</keyword>
<dbReference type="SMART" id="SM00320">
    <property type="entry name" value="WD40"/>
    <property type="match status" value="7"/>
</dbReference>
<feature type="compositionally biased region" description="Low complexity" evidence="7">
    <location>
        <begin position="24"/>
        <end position="43"/>
    </location>
</feature>
<dbReference type="OrthoDB" id="16717at2759"/>
<dbReference type="Proteomes" id="UP000593567">
    <property type="component" value="Unassembled WGS sequence"/>
</dbReference>
<evidence type="ECO:0000256" key="5">
    <source>
        <dbReference type="ARBA" id="ARBA00023242"/>
    </source>
</evidence>
<accession>A0A7J7JTB5</accession>
<feature type="repeat" description="WD" evidence="6">
    <location>
        <begin position="227"/>
        <end position="259"/>
    </location>
</feature>
<keyword evidence="3" id="KW-0507">mRNA processing</keyword>
<dbReference type="PANTHER" id="PTHR22836:SF0">
    <property type="entry name" value="PRE-MRNA 3' END PROCESSING PROTEIN WDR33"/>
    <property type="match status" value="1"/>
</dbReference>
<feature type="compositionally biased region" description="Polar residues" evidence="7">
    <location>
        <begin position="660"/>
        <end position="673"/>
    </location>
</feature>
<feature type="region of interest" description="Disordered" evidence="7">
    <location>
        <begin position="1"/>
        <end position="84"/>
    </location>
</feature>
<evidence type="ECO:0000313" key="10">
    <source>
        <dbReference type="Proteomes" id="UP000593567"/>
    </source>
</evidence>
<feature type="compositionally biased region" description="Low complexity" evidence="7">
    <location>
        <begin position="679"/>
        <end position="695"/>
    </location>
</feature>
<dbReference type="FunFam" id="2.130.10.10:FF:000069">
    <property type="entry name" value="WD repeat domain 33"/>
    <property type="match status" value="1"/>
</dbReference>
<keyword evidence="5" id="KW-0539">Nucleus</keyword>
<feature type="region of interest" description="Disordered" evidence="7">
    <location>
        <begin position="581"/>
        <end position="729"/>
    </location>
</feature>
<dbReference type="FunFam" id="2.130.10.10:FF:000077">
    <property type="entry name" value="WD repeat domain 33"/>
    <property type="match status" value="1"/>
</dbReference>
<dbReference type="InterPro" id="IPR024977">
    <property type="entry name" value="Apc4-like_WD40_dom"/>
</dbReference>
<evidence type="ECO:0000259" key="8">
    <source>
        <dbReference type="Pfam" id="PF12894"/>
    </source>
</evidence>
<dbReference type="GO" id="GO:0005847">
    <property type="term" value="C:mRNA cleavage and polyadenylation specificity factor complex"/>
    <property type="evidence" value="ECO:0007669"/>
    <property type="project" value="TreeGrafter"/>
</dbReference>
<evidence type="ECO:0000256" key="4">
    <source>
        <dbReference type="ARBA" id="ARBA00022737"/>
    </source>
</evidence>
<evidence type="ECO:0000313" key="9">
    <source>
        <dbReference type="EMBL" id="KAF6029609.1"/>
    </source>
</evidence>
<reference evidence="9" key="1">
    <citation type="submission" date="2020-06" db="EMBL/GenBank/DDBJ databases">
        <title>Draft genome of Bugula neritina, a colonial animal packing powerful symbionts and potential medicines.</title>
        <authorList>
            <person name="Rayko M."/>
        </authorList>
    </citation>
    <scope>NUCLEOTIDE SEQUENCE [LARGE SCALE GENOMIC DNA]</scope>
    <source>
        <strain evidence="9">Kwan_BN1</strain>
    </source>
</reference>
<dbReference type="InterPro" id="IPR036322">
    <property type="entry name" value="WD40_repeat_dom_sf"/>
</dbReference>
<dbReference type="InterPro" id="IPR045245">
    <property type="entry name" value="Pfs2-like"/>
</dbReference>
<comment type="subcellular location">
    <subcellularLocation>
        <location evidence="1">Nucleus</location>
    </subcellularLocation>
</comment>
<feature type="compositionally biased region" description="Low complexity" evidence="7">
    <location>
        <begin position="1"/>
        <end position="14"/>
    </location>
</feature>
<feature type="repeat" description="WD" evidence="6">
    <location>
        <begin position="186"/>
        <end position="218"/>
    </location>
</feature>
<dbReference type="InterPro" id="IPR015943">
    <property type="entry name" value="WD40/YVTN_repeat-like_dom_sf"/>
</dbReference>
<organism evidence="9 10">
    <name type="scientific">Bugula neritina</name>
    <name type="common">Brown bryozoan</name>
    <name type="synonym">Sertularia neritina</name>
    <dbReference type="NCBI Taxonomy" id="10212"/>
    <lineage>
        <taxon>Eukaryota</taxon>
        <taxon>Metazoa</taxon>
        <taxon>Spiralia</taxon>
        <taxon>Lophotrochozoa</taxon>
        <taxon>Bryozoa</taxon>
        <taxon>Gymnolaemata</taxon>
        <taxon>Cheilostomatida</taxon>
        <taxon>Flustrina</taxon>
        <taxon>Buguloidea</taxon>
        <taxon>Bugulidae</taxon>
        <taxon>Bugula</taxon>
    </lineage>
</organism>
<keyword evidence="10" id="KW-1185">Reference proteome</keyword>
<feature type="compositionally biased region" description="Low complexity" evidence="7">
    <location>
        <begin position="712"/>
        <end position="729"/>
    </location>
</feature>
<protein>
    <submittedName>
        <fullName evidence="9">WDR33</fullName>
    </submittedName>
</protein>
<feature type="repeat" description="WD" evidence="6">
    <location>
        <begin position="151"/>
        <end position="176"/>
    </location>
</feature>
<dbReference type="GO" id="GO:0031124">
    <property type="term" value="P:mRNA 3'-end processing"/>
    <property type="evidence" value="ECO:0007669"/>
    <property type="project" value="InterPro"/>
</dbReference>
<evidence type="ECO:0000256" key="3">
    <source>
        <dbReference type="ARBA" id="ARBA00022664"/>
    </source>
</evidence>
<name>A0A7J7JTB5_BUGNE</name>
<dbReference type="PANTHER" id="PTHR22836">
    <property type="entry name" value="WD40 REPEAT PROTEIN"/>
    <property type="match status" value="1"/>
</dbReference>
<keyword evidence="4" id="KW-0677">Repeat</keyword>
<feature type="domain" description="Anaphase-promoting complex subunit 4-like WD40" evidence="8">
    <location>
        <begin position="237"/>
        <end position="328"/>
    </location>
</feature>
<proteinExistence type="predicted"/>
<dbReference type="AlphaFoldDB" id="A0A7J7JTB5"/>
<dbReference type="SUPFAM" id="SSF50978">
    <property type="entry name" value="WD40 repeat-like"/>
    <property type="match status" value="1"/>
</dbReference>
<dbReference type="InterPro" id="IPR001680">
    <property type="entry name" value="WD40_rpt"/>
</dbReference>